<name>A0A137YT37_9ACTN</name>
<evidence type="ECO:0000256" key="1">
    <source>
        <dbReference type="SAM" id="MobiDB-lite"/>
    </source>
</evidence>
<feature type="compositionally biased region" description="Basic and acidic residues" evidence="1">
    <location>
        <begin position="59"/>
        <end position="74"/>
    </location>
</feature>
<reference evidence="2 3" key="1">
    <citation type="submission" date="2016-02" db="EMBL/GenBank/DDBJ databases">
        <authorList>
            <person name="Teng J.L."/>
            <person name="Tang Y."/>
            <person name="Huang Y."/>
            <person name="Guo F."/>
            <person name="Wei W."/>
            <person name="Chen J.H."/>
            <person name="Wong S.Y."/>
            <person name="Lau S.K."/>
            <person name="Woo P.C."/>
        </authorList>
    </citation>
    <scope>NUCLEOTIDE SEQUENCE [LARGE SCALE GENOMIC DNA]</scope>
    <source>
        <strain evidence="2 3">JCM 13375</strain>
    </source>
</reference>
<organism evidence="2 3">
    <name type="scientific">Tsukamurella pseudospumae</name>
    <dbReference type="NCBI Taxonomy" id="239498"/>
    <lineage>
        <taxon>Bacteria</taxon>
        <taxon>Bacillati</taxon>
        <taxon>Actinomycetota</taxon>
        <taxon>Actinomycetes</taxon>
        <taxon>Mycobacteriales</taxon>
        <taxon>Tsukamurellaceae</taxon>
        <taxon>Tsukamurella</taxon>
    </lineage>
</organism>
<protein>
    <submittedName>
        <fullName evidence="2">Uncharacterized protein</fullName>
    </submittedName>
</protein>
<proteinExistence type="predicted"/>
<accession>A0A137YT37</accession>
<comment type="caution">
    <text evidence="2">The sequence shown here is derived from an EMBL/GenBank/DDBJ whole genome shotgun (WGS) entry which is preliminary data.</text>
</comment>
<sequence>MTEGADSRSGESGPRKYSARDIARIFGDVLPAQTKDDVSDDAASRSGAASPVSQSDGDPTERWYRENRPPHHGG</sequence>
<evidence type="ECO:0000313" key="3">
    <source>
        <dbReference type="Proteomes" id="UP000070409"/>
    </source>
</evidence>
<evidence type="ECO:0000313" key="2">
    <source>
        <dbReference type="EMBL" id="KXO89149.1"/>
    </source>
</evidence>
<keyword evidence="3" id="KW-1185">Reference proteome</keyword>
<gene>
    <name evidence="2" type="ORF">AXK61_11075</name>
</gene>
<dbReference type="RefSeq" id="WP_068747078.1">
    <property type="nucleotide sequence ID" value="NZ_LSRE01000050.1"/>
</dbReference>
<dbReference type="EMBL" id="LSRE01000050">
    <property type="protein sequence ID" value="KXO89149.1"/>
    <property type="molecule type" value="Genomic_DNA"/>
</dbReference>
<dbReference type="Proteomes" id="UP000070409">
    <property type="component" value="Unassembled WGS sequence"/>
</dbReference>
<feature type="region of interest" description="Disordered" evidence="1">
    <location>
        <begin position="28"/>
        <end position="74"/>
    </location>
</feature>